<accession>A0A2S9VB16</accession>
<sequence length="261" mass="29243">MKSCLCRDRVMITTNTLVNPWRGSVAITPGIGAFLGESGDNKPHKHWAHQIAIGLDANVEVISSETRHKEKGLWIPAGVTHQLIMAEVLCIYIDPTHDICKALLPHIKNPLMQPIGTLREEFNTACLSRFTATENLSFELEAFERHYRHDQTSDPKSRLSHILKALHAEAMDGRSISRAELAKKVRLSPSRFSHWFSESTGLPLRSYKKWLKLLTGFELSRQMSLTDAAIASGFSDQAHFCRSVTEAFGVSPAVIQRLLSE</sequence>
<dbReference type="Pfam" id="PF12833">
    <property type="entry name" value="HTH_18"/>
    <property type="match status" value="1"/>
</dbReference>
<dbReference type="InterPro" id="IPR009057">
    <property type="entry name" value="Homeodomain-like_sf"/>
</dbReference>
<organism evidence="5 6">
    <name type="scientific">Alteromonas alba</name>
    <dbReference type="NCBI Taxonomy" id="2079529"/>
    <lineage>
        <taxon>Bacteria</taxon>
        <taxon>Pseudomonadati</taxon>
        <taxon>Pseudomonadota</taxon>
        <taxon>Gammaproteobacteria</taxon>
        <taxon>Alteromonadales</taxon>
        <taxon>Alteromonadaceae</taxon>
        <taxon>Alteromonas/Salinimonas group</taxon>
        <taxon>Alteromonas</taxon>
    </lineage>
</organism>
<dbReference type="AlphaFoldDB" id="A0A2S9VB16"/>
<name>A0A2S9VB16_9ALTE</name>
<comment type="caution">
    <text evidence="5">The sequence shown here is derived from an EMBL/GenBank/DDBJ whole genome shotgun (WGS) entry which is preliminary data.</text>
</comment>
<evidence type="ECO:0000313" key="5">
    <source>
        <dbReference type="EMBL" id="PRO73633.1"/>
    </source>
</evidence>
<keyword evidence="3" id="KW-0804">Transcription</keyword>
<reference evidence="6" key="1">
    <citation type="journal article" date="2020" name="Int. J. Syst. Evol. Microbiol.">
        <title>Alteromonas alba sp. nov., a marine bacterium isolated from the seawater of the West Pacific Ocean.</title>
        <authorList>
            <person name="Sun C."/>
            <person name="Wu Y.-H."/>
            <person name="Xamxidin M."/>
            <person name="Cheng H."/>
            <person name="Xu X.-W."/>
        </authorList>
    </citation>
    <scope>NUCLEOTIDE SEQUENCE [LARGE SCALE GENOMIC DNA]</scope>
    <source>
        <strain evidence="6">190</strain>
    </source>
</reference>
<dbReference type="SMART" id="SM00342">
    <property type="entry name" value="HTH_ARAC"/>
    <property type="match status" value="1"/>
</dbReference>
<feature type="domain" description="HTH araC/xylS-type" evidence="4">
    <location>
        <begin position="160"/>
        <end position="258"/>
    </location>
</feature>
<dbReference type="PROSITE" id="PS01124">
    <property type="entry name" value="HTH_ARAC_FAMILY_2"/>
    <property type="match status" value="1"/>
</dbReference>
<evidence type="ECO:0000256" key="3">
    <source>
        <dbReference type="ARBA" id="ARBA00023163"/>
    </source>
</evidence>
<evidence type="ECO:0000256" key="1">
    <source>
        <dbReference type="ARBA" id="ARBA00023015"/>
    </source>
</evidence>
<dbReference type="InterPro" id="IPR018060">
    <property type="entry name" value="HTH_AraC"/>
</dbReference>
<gene>
    <name evidence="5" type="ORF">C6Y40_10410</name>
</gene>
<dbReference type="InterPro" id="IPR050204">
    <property type="entry name" value="AraC_XylS_family_regulators"/>
</dbReference>
<evidence type="ECO:0000313" key="6">
    <source>
        <dbReference type="Proteomes" id="UP000238949"/>
    </source>
</evidence>
<evidence type="ECO:0000259" key="4">
    <source>
        <dbReference type="PROSITE" id="PS01124"/>
    </source>
</evidence>
<dbReference type="OrthoDB" id="5295226at2"/>
<dbReference type="Proteomes" id="UP000238949">
    <property type="component" value="Unassembled WGS sequence"/>
</dbReference>
<protein>
    <submittedName>
        <fullName evidence="5">AraC family transcriptional regulator</fullName>
    </submittedName>
</protein>
<keyword evidence="2" id="KW-0238">DNA-binding</keyword>
<dbReference type="SUPFAM" id="SSF46689">
    <property type="entry name" value="Homeodomain-like"/>
    <property type="match status" value="1"/>
</dbReference>
<dbReference type="EMBL" id="PVNP01000095">
    <property type="protein sequence ID" value="PRO73633.1"/>
    <property type="molecule type" value="Genomic_DNA"/>
</dbReference>
<keyword evidence="6" id="KW-1185">Reference proteome</keyword>
<dbReference type="PANTHER" id="PTHR46796">
    <property type="entry name" value="HTH-TYPE TRANSCRIPTIONAL ACTIVATOR RHAS-RELATED"/>
    <property type="match status" value="1"/>
</dbReference>
<dbReference type="GO" id="GO:0003700">
    <property type="term" value="F:DNA-binding transcription factor activity"/>
    <property type="evidence" value="ECO:0007669"/>
    <property type="project" value="InterPro"/>
</dbReference>
<keyword evidence="1" id="KW-0805">Transcription regulation</keyword>
<dbReference type="GO" id="GO:0043565">
    <property type="term" value="F:sequence-specific DNA binding"/>
    <property type="evidence" value="ECO:0007669"/>
    <property type="project" value="InterPro"/>
</dbReference>
<evidence type="ECO:0000256" key="2">
    <source>
        <dbReference type="ARBA" id="ARBA00023125"/>
    </source>
</evidence>
<proteinExistence type="predicted"/>
<dbReference type="Gene3D" id="1.10.10.60">
    <property type="entry name" value="Homeodomain-like"/>
    <property type="match status" value="2"/>
</dbReference>